<dbReference type="STRING" id="1403190.A0A0F0IAP2"/>
<organism evidence="4 5">
    <name type="scientific">Aspergillus parasiticus (strain ATCC 56775 / NRRL 5862 / SRRC 143 / SU-1)</name>
    <dbReference type="NCBI Taxonomy" id="1403190"/>
    <lineage>
        <taxon>Eukaryota</taxon>
        <taxon>Fungi</taxon>
        <taxon>Dikarya</taxon>
        <taxon>Ascomycota</taxon>
        <taxon>Pezizomycotina</taxon>
        <taxon>Eurotiomycetes</taxon>
        <taxon>Eurotiomycetidae</taxon>
        <taxon>Eurotiales</taxon>
        <taxon>Aspergillaceae</taxon>
        <taxon>Aspergillus</taxon>
        <taxon>Aspergillus subgen. Circumdati</taxon>
    </lineage>
</organism>
<dbReference type="SUPFAM" id="SSF52540">
    <property type="entry name" value="P-loop containing nucleoside triphosphate hydrolases"/>
    <property type="match status" value="1"/>
</dbReference>
<dbReference type="Pfam" id="PF17100">
    <property type="entry name" value="NACHT_N"/>
    <property type="match status" value="1"/>
</dbReference>
<dbReference type="InterPro" id="IPR002110">
    <property type="entry name" value="Ankyrin_rpt"/>
</dbReference>
<dbReference type="InterPro" id="IPR056884">
    <property type="entry name" value="NPHP3-like_N"/>
</dbReference>
<feature type="domain" description="Nephrocystin 3-like N-terminal" evidence="3">
    <location>
        <begin position="333"/>
        <end position="501"/>
    </location>
</feature>
<dbReference type="Proteomes" id="UP000033540">
    <property type="component" value="Unassembled WGS sequence"/>
</dbReference>
<dbReference type="EMBL" id="JZEE01000541">
    <property type="protein sequence ID" value="KJK63782.1"/>
    <property type="molecule type" value="Genomic_DNA"/>
</dbReference>
<name>A0A0F0IAP2_ASPPU</name>
<dbReference type="Pfam" id="PF23397">
    <property type="entry name" value="DUF7104"/>
    <property type="match status" value="2"/>
</dbReference>
<comment type="caution">
    <text evidence="4">The sequence shown here is derived from an EMBL/GenBank/DDBJ whole genome shotgun (WGS) entry which is preliminary data.</text>
</comment>
<dbReference type="InterPro" id="IPR027417">
    <property type="entry name" value="P-loop_NTPase"/>
</dbReference>
<dbReference type="OrthoDB" id="1577640at2759"/>
<accession>A0A0F0IAP2</accession>
<protein>
    <submittedName>
        <fullName evidence="4">AAA ATPase domain protein</fullName>
    </submittedName>
</protein>
<dbReference type="SMART" id="SM00248">
    <property type="entry name" value="ANK"/>
    <property type="match status" value="4"/>
</dbReference>
<dbReference type="Gene3D" id="3.40.50.300">
    <property type="entry name" value="P-loop containing nucleotide triphosphate hydrolases"/>
    <property type="match status" value="1"/>
</dbReference>
<feature type="domain" description="NWD NACHT-NTPase N-terminal" evidence="2">
    <location>
        <begin position="96"/>
        <end position="228"/>
    </location>
</feature>
<sequence length="1544" mass="174825">MSNMFKSLQEKLCCGKADTADAHDAPSQLVEIPHKANNQVETAPTPSNLKTNVAIVEKPAKRDLWKQAFESLPEDRKQYLRVNDGCSTVDAIKDVTNTIEQKYKEWMEGGLKIRRRDGNDFNVRDSAEKILNCALQAKDLISKAVSFDPTGHASTAWSIVSLGLTMVQNDIQRRDAVFAASEYLADTLAYYTLIDMHRRDQNVDSDQNLDNALLGVYSALLDYSAEVNKVREQNAIVRVGKSIYAIADQPLEQLKGNVKEKGQSADKWAYLSDSLRNRKNAEDILAKIDQAILVNKNIESKVLTAEEETILHWVSTADYSKIQNETQQFRSPNTGNWFLTLKQYQDWKDSAGHILWLYGIVGCGKSVLCSTIIQDIESLCEEDSTKSFAYWYFQFSHEMTWSVQNLVRSLIRQLSRKPLAQSVTNMWERNSGRGSQPGWEELRDTLDDVLSKTPGEIFLVLDALDECPKRLGRSEREVLLSLLERLNERHKNKVHILATSRLEQDIQAKLGRFPTVNLETKLAKDVETFVRTEVNSGRLREFKDMQDRIVDHLLGTRERRFRWADLQITRLENCNTDEQIEDALQTIPKTLEEMYREVLDRIEEKDINIAREILLFLCLAPVPLDMKTIADAVSLRSPDRIVKICTTSLVIVSEDGRIRLAHFSVKEYLVVSEDVENDDRCRFSEAKGHHYLAIKTIDLLLLQKETLTEEIAMSQSFLVYAANHWGTHVAAAGDVLDIQGKIDRLFTEPNTYFNWLRIAEASRYYRDNPWHMVLEECELPMHRASSMGLAHTVGAMLGLGSDPLEPSEGREWDNALTVAAKNGHLDIVEFLLGKELTINNELARTLMGDINHKKHGKAKLEAILNLMWDMGLLFDESKRPDKVVDEFTILKTMANIHCGLELMRFLLDRRHEACISITDYVLIFAMFVLSSEEMIRLLFEKCNEDIHLGPSFFAKLDKGGFGLFNSYCGLDVALMNRATDLAVDDWIIAHCAHYASSKTMDWMLRTRPDIRVVEETLIAAASNPFGADMIRLLLDRGDPGTQISEKILLAAAANHKFPEILRFVLDKLDPAAPMTQTIILTVAEEIVGDLSFKYDREDEKTFKVVIEELSPNTVLTEKVREGLVMKGSAMVRLVLDRQQAGFVVSEKTMEIAAASWENDAVELLQLLITNGGGEAPISEGIVCAAAGNKFRGSSVMEYLFQIQGDSLPITENVLVAATKSPQALEKILNRFPEARITDKVFVAACRNKDAMVMLLSRPHNDLPIEAIMTEIRQDCIRIWSTETVEVFGLLVDRHLVDVDAWVVETVAASPRHLEVLLSKKPDVLITQQALVQAAENLDSLRLLLKAEKNHGLVTEEVMMAAAKSDLRRAETMRCILHRVESAPLTEKVLKEAMSHRNFDTVKLILARRPDLNLKASWEEIWHDVDMPGVNKGWATFVLARLKGFELDECILQDYSYDREQKDDDGFDSFDHLIYTLCEYEGLIPATEGVGEIVLERCINEVAEKFLQYRPNLPITDKLLQAVDRNPRADKEALLSLLAGKRVLA</sequence>
<dbReference type="Pfam" id="PF00023">
    <property type="entry name" value="Ank"/>
    <property type="match status" value="1"/>
</dbReference>
<evidence type="ECO:0000313" key="4">
    <source>
        <dbReference type="EMBL" id="KJK63782.1"/>
    </source>
</evidence>
<dbReference type="PANTHER" id="PTHR10039:SF16">
    <property type="entry name" value="GPI INOSITOL-DEACYLASE"/>
    <property type="match status" value="1"/>
</dbReference>
<gene>
    <name evidence="4" type="ORF">P875_00064753</name>
</gene>
<evidence type="ECO:0000259" key="2">
    <source>
        <dbReference type="Pfam" id="PF17100"/>
    </source>
</evidence>
<dbReference type="Pfam" id="PF24883">
    <property type="entry name" value="NPHP3_N"/>
    <property type="match status" value="1"/>
</dbReference>
<proteinExistence type="predicted"/>
<dbReference type="SUPFAM" id="SSF48403">
    <property type="entry name" value="Ankyrin repeat"/>
    <property type="match status" value="1"/>
</dbReference>
<dbReference type="PANTHER" id="PTHR10039">
    <property type="entry name" value="AMELOGENIN"/>
    <property type="match status" value="1"/>
</dbReference>
<evidence type="ECO:0000259" key="3">
    <source>
        <dbReference type="Pfam" id="PF24883"/>
    </source>
</evidence>
<dbReference type="Gene3D" id="1.25.40.20">
    <property type="entry name" value="Ankyrin repeat-containing domain"/>
    <property type="match status" value="1"/>
</dbReference>
<keyword evidence="1" id="KW-0677">Repeat</keyword>
<dbReference type="InterPro" id="IPR036770">
    <property type="entry name" value="Ankyrin_rpt-contain_sf"/>
</dbReference>
<dbReference type="InterPro" id="IPR031359">
    <property type="entry name" value="NACHT_N"/>
</dbReference>
<evidence type="ECO:0000313" key="5">
    <source>
        <dbReference type="Proteomes" id="UP000033540"/>
    </source>
</evidence>
<dbReference type="SUPFAM" id="SSF140860">
    <property type="entry name" value="Pseudo ankyrin repeat-like"/>
    <property type="match status" value="1"/>
</dbReference>
<reference evidence="4 5" key="1">
    <citation type="submission" date="2015-02" db="EMBL/GenBank/DDBJ databases">
        <title>Draft genome sequence of Aspergillus parasiticus SU-1.</title>
        <authorList>
            <person name="Yu J."/>
            <person name="Fedorova N."/>
            <person name="Yin Y."/>
            <person name="Losada L."/>
            <person name="Zafar N."/>
            <person name="Taujale R."/>
            <person name="Ehrlich K.C."/>
            <person name="Bhatnagar D."/>
            <person name="Cleveland T.E."/>
            <person name="Bennett J.W."/>
            <person name="Nierman W.C."/>
        </authorList>
    </citation>
    <scope>NUCLEOTIDE SEQUENCE [LARGE SCALE GENOMIC DNA]</scope>
    <source>
        <strain evidence="5">ATCC 56775 / NRRL 5862 / SRRC 143 / SU-1</strain>
    </source>
</reference>
<dbReference type="InterPro" id="IPR055530">
    <property type="entry name" value="DUF7104"/>
</dbReference>
<evidence type="ECO:0000256" key="1">
    <source>
        <dbReference type="ARBA" id="ARBA00022737"/>
    </source>
</evidence>